<comment type="subcellular location">
    <subcellularLocation>
        <location evidence="2">Nucleus</location>
        <location evidence="2">Nucleolus</location>
    </subcellularLocation>
</comment>
<evidence type="ECO:0000256" key="6">
    <source>
        <dbReference type="ARBA" id="ARBA00022552"/>
    </source>
</evidence>
<feature type="compositionally biased region" description="Low complexity" evidence="10">
    <location>
        <begin position="575"/>
        <end position="597"/>
    </location>
</feature>
<dbReference type="Pfam" id="PF10153">
    <property type="entry name" value="Efg1"/>
    <property type="match status" value="1"/>
</dbReference>
<dbReference type="GeneID" id="6192603"/>
<dbReference type="InterPro" id="IPR050786">
    <property type="entry name" value="EFG1_rRNA-proc"/>
</dbReference>
<dbReference type="GO" id="GO:0030688">
    <property type="term" value="C:preribosome, small subunit precursor"/>
    <property type="evidence" value="ECO:0007669"/>
    <property type="project" value="TreeGrafter"/>
</dbReference>
<comment type="similarity">
    <text evidence="3">Belongs to the EFG1 family.</text>
</comment>
<dbReference type="PANTHER" id="PTHR33911:SF1">
    <property type="entry name" value="RRNA-PROCESSING PROTEIN EFG1"/>
    <property type="match status" value="1"/>
</dbReference>
<dbReference type="GO" id="GO:0000462">
    <property type="term" value="P:maturation of SSU-rRNA from tricistronic rRNA transcript (SSU-rRNA, 5.8S rRNA, LSU-rRNA)"/>
    <property type="evidence" value="ECO:0007669"/>
    <property type="project" value="TreeGrafter"/>
</dbReference>
<name>B2AX31_PODAN</name>
<dbReference type="InterPro" id="IPR019310">
    <property type="entry name" value="Efg1"/>
</dbReference>
<comment type="function">
    <text evidence="1">Involved in rRNA processing.</text>
</comment>
<feature type="region of interest" description="Disordered" evidence="10">
    <location>
        <begin position="1"/>
        <end position="44"/>
    </location>
</feature>
<sequence>MGVKRSRSEAQAVGDDSMHPSRKRARDERSHKTKPRKAVDLENNTAIKKRARAIERLLAHDPEKLPAHKKRELERELAAHKRRIADAQYKKIRSKMISKYHMVRFFERKKAVRIAKQLEKKLAQATNDDEIAKLREDLHKAQVDIDYAIYYPFMEPYISLYAKPAEGEEEKAAQYLHTERPPMWALIEKTREEGKKALERLQNRRPAEDAEDEGAQDDGKKNSKKSKAKKKEEEEEDGGGFFDEAHSALTTTFARQTLWLLFDLLAMIIARSISSFSRNYCCQLRRLHIQLGLLSSFAHEVLPRPTLTASNTYRSPNPPKAVRLISIMPPPRKAKRKLGQFVNDTIAQAQASPKKLRQKLTRNPVAPMSTMATATVSSSAANDDGIDYQSLALFVEQQMKDPKPITPLQRRALTDLTSSLKDEEPDTGGHDWISLLQSMSPFSCIPFTSCLHITNTNPGYIDAHKARTENSIIYKDEAISAAPSTKWNCMLIFSRSIGSQPLVFPQPEKLVQNGFAKKKDAKKYAAKCCVEWLMAERMMPKDGKSVTFPHASNKMMASTSKIYSPLSSQPSSPNTHAAAQGGHSSSATTTPTQSSPSKLPPPPKPTDSTTSLLDPPGGAPLDPPPDDEENDTAPGESPSKRVAALCEKLGFRPPRYVLIARAGQVAVFDGHADMGPDSWIIPDGVGEKGFGRVEGVYGKKFAKDMVAQNILGILEQEERRRGGEVRGVLGGDELAGKLMGMGKGVVNVRGGRCRETDHDES</sequence>
<dbReference type="PANTHER" id="PTHR33911">
    <property type="entry name" value="RRNA-PROCESSING PROTEIN EFG1"/>
    <property type="match status" value="1"/>
</dbReference>
<dbReference type="AlphaFoldDB" id="B2AX31"/>
<evidence type="ECO:0000256" key="7">
    <source>
        <dbReference type="ARBA" id="ARBA00023054"/>
    </source>
</evidence>
<dbReference type="VEuPathDB" id="FungiDB:PODANS_7_9160"/>
<dbReference type="EMBL" id="CU633900">
    <property type="protein sequence ID" value="CAP68955.1"/>
    <property type="molecule type" value="Genomic_DNA"/>
</dbReference>
<feature type="coiled-coil region" evidence="9">
    <location>
        <begin position="70"/>
        <end position="135"/>
    </location>
</feature>
<proteinExistence type="inferred from homology"/>
<feature type="compositionally biased region" description="Polar residues" evidence="10">
    <location>
        <begin position="562"/>
        <end position="574"/>
    </location>
</feature>
<feature type="region of interest" description="Disordered" evidence="10">
    <location>
        <begin position="200"/>
        <end position="242"/>
    </location>
</feature>
<gene>
    <name evidence="11" type="ORF">PODANS_7_9160</name>
</gene>
<evidence type="ECO:0000256" key="3">
    <source>
        <dbReference type="ARBA" id="ARBA00006916"/>
    </source>
</evidence>
<reference evidence="11" key="1">
    <citation type="journal article" date="2008" name="Genome Biol.">
        <title>The genome sequence of the model ascomycete fungus Podospora anserina.</title>
        <authorList>
            <person name="Espagne E."/>
            <person name="Lespinet O."/>
            <person name="Malagnac F."/>
            <person name="Da Silva C."/>
            <person name="Jaillon O."/>
            <person name="Porcel B.M."/>
            <person name="Couloux A."/>
            <person name="Aury J.-M."/>
            <person name="Segurens B."/>
            <person name="Poulain J."/>
            <person name="Anthouard V."/>
            <person name="Grossetete S."/>
            <person name="Khalili H."/>
            <person name="Coppin E."/>
            <person name="Dequard-Chablat M."/>
            <person name="Picard M."/>
            <person name="Contamine V."/>
            <person name="Arnaise S."/>
            <person name="Bourdais A."/>
            <person name="Berteaux-Lecellier V."/>
            <person name="Gautheret D."/>
            <person name="de Vries R.P."/>
            <person name="Battaglia E."/>
            <person name="Coutinho P.M."/>
            <person name="Danchin E.G.J."/>
            <person name="Henrissat B."/>
            <person name="El Khoury R."/>
            <person name="Sainsard-Chanet A."/>
            <person name="Boivin A."/>
            <person name="Pinan-Lucarre B."/>
            <person name="Sellem C.H."/>
            <person name="Debuchy R."/>
            <person name="Wincker P."/>
            <person name="Weissenbach J."/>
            <person name="Silar P."/>
        </authorList>
    </citation>
    <scope>NUCLEOTIDE SEQUENCE [LARGE SCALE GENOMIC DNA]</scope>
    <source>
        <strain evidence="11">S mat+</strain>
    </source>
</reference>
<evidence type="ECO:0000256" key="5">
    <source>
        <dbReference type="ARBA" id="ARBA00019827"/>
    </source>
</evidence>
<organism evidence="11">
    <name type="scientific">Podospora anserina (strain S / ATCC MYA-4624 / DSM 980 / FGSC 10383)</name>
    <name type="common">Pleurage anserina</name>
    <dbReference type="NCBI Taxonomy" id="515849"/>
    <lineage>
        <taxon>Eukaryota</taxon>
        <taxon>Fungi</taxon>
        <taxon>Dikarya</taxon>
        <taxon>Ascomycota</taxon>
        <taxon>Pezizomycotina</taxon>
        <taxon>Sordariomycetes</taxon>
        <taxon>Sordariomycetidae</taxon>
        <taxon>Sordariales</taxon>
        <taxon>Podosporaceae</taxon>
        <taxon>Podospora</taxon>
        <taxon>Podospora anserina</taxon>
    </lineage>
</organism>
<protein>
    <recommendedName>
        <fullName evidence="4">rRNA-processing protein EFG1</fullName>
    </recommendedName>
    <alternativeName>
        <fullName evidence="5">rRNA-processing protein efg1</fullName>
    </alternativeName>
</protein>
<evidence type="ECO:0000256" key="8">
    <source>
        <dbReference type="ARBA" id="ARBA00023242"/>
    </source>
</evidence>
<dbReference type="RefSeq" id="XP_001908282.1">
    <property type="nucleotide sequence ID" value="XM_001908247.1"/>
</dbReference>
<evidence type="ECO:0000256" key="1">
    <source>
        <dbReference type="ARBA" id="ARBA00002773"/>
    </source>
</evidence>
<evidence type="ECO:0000256" key="4">
    <source>
        <dbReference type="ARBA" id="ARBA00018689"/>
    </source>
</evidence>
<feature type="compositionally biased region" description="Low complexity" evidence="10">
    <location>
        <begin position="606"/>
        <end position="616"/>
    </location>
</feature>
<evidence type="ECO:0000313" key="11">
    <source>
        <dbReference type="EMBL" id="CAP68955.1"/>
    </source>
</evidence>
<evidence type="ECO:0000256" key="10">
    <source>
        <dbReference type="SAM" id="MobiDB-lite"/>
    </source>
</evidence>
<evidence type="ECO:0000256" key="2">
    <source>
        <dbReference type="ARBA" id="ARBA00004604"/>
    </source>
</evidence>
<feature type="region of interest" description="Disordered" evidence="10">
    <location>
        <begin position="562"/>
        <end position="640"/>
    </location>
</feature>
<accession>B2AX31</accession>
<keyword evidence="7 9" id="KW-0175">Coiled coil</keyword>
<keyword evidence="6" id="KW-0698">rRNA processing</keyword>
<keyword evidence="8" id="KW-0539">Nucleus</keyword>
<dbReference type="HOGENOM" id="CLU_366424_0_0_1"/>
<dbReference type="OrthoDB" id="47732at2759"/>
<dbReference type="GO" id="GO:0005730">
    <property type="term" value="C:nucleolus"/>
    <property type="evidence" value="ECO:0007669"/>
    <property type="project" value="UniProtKB-SubCell"/>
</dbReference>
<dbReference type="KEGG" id="pan:PODANSg5317"/>
<reference evidence="11" key="2">
    <citation type="submission" date="2008-07" db="EMBL/GenBank/DDBJ databases">
        <authorList>
            <person name="Genoscope - CEA"/>
        </authorList>
    </citation>
    <scope>NUCLEOTIDE SEQUENCE</scope>
    <source>
        <strain evidence="11">S mat+</strain>
    </source>
</reference>
<evidence type="ECO:0000256" key="9">
    <source>
        <dbReference type="SAM" id="Coils"/>
    </source>
</evidence>